<evidence type="ECO:0000313" key="1">
    <source>
        <dbReference type="EMBL" id="MBE0366437.1"/>
    </source>
</evidence>
<name>A0ABR9E6S0_9GAMM</name>
<organism evidence="1 2">
    <name type="scientific">Pseudoalteromonas aurantia 208</name>
    <dbReference type="NCBI Taxonomy" id="1314867"/>
    <lineage>
        <taxon>Bacteria</taxon>
        <taxon>Pseudomonadati</taxon>
        <taxon>Pseudomonadota</taxon>
        <taxon>Gammaproteobacteria</taxon>
        <taxon>Alteromonadales</taxon>
        <taxon>Pseudoalteromonadaceae</taxon>
        <taxon>Pseudoalteromonas</taxon>
    </lineage>
</organism>
<protein>
    <submittedName>
        <fullName evidence="1">Uncharacterized protein</fullName>
    </submittedName>
</protein>
<dbReference type="RefSeq" id="WP_192505972.1">
    <property type="nucleotide sequence ID" value="NZ_AQGV01000009.1"/>
</dbReference>
<keyword evidence="2" id="KW-1185">Reference proteome</keyword>
<gene>
    <name evidence="1" type="ORF">PAUR_a3445</name>
</gene>
<accession>A0ABR9E6S0</accession>
<evidence type="ECO:0000313" key="2">
    <source>
        <dbReference type="Proteomes" id="UP000615755"/>
    </source>
</evidence>
<proteinExistence type="predicted"/>
<sequence length="163" mass="19047">MFTDTQAKLKCWFQRLAARPNYGRYEKIDKEMEAIDFQNTCSQQLLCLDDVKAYRVHHYGVEDVVKYTRDTQSIYVKHVFIDKIKGKVKPVITAADIDFFRSLDHLSMYCYVLVYVKDPQTKYYDSAFFLDDYEAIQGIDSTEAEKRLAGLDAISKIIRSILL</sequence>
<dbReference type="Proteomes" id="UP000615755">
    <property type="component" value="Unassembled WGS sequence"/>
</dbReference>
<comment type="caution">
    <text evidence="1">The sequence shown here is derived from an EMBL/GenBank/DDBJ whole genome shotgun (WGS) entry which is preliminary data.</text>
</comment>
<reference evidence="1 2" key="1">
    <citation type="submission" date="2015-03" db="EMBL/GenBank/DDBJ databases">
        <title>Genome sequence of Pseudoalteromonas aurantia.</title>
        <authorList>
            <person name="Xie B.-B."/>
            <person name="Rong J.-C."/>
            <person name="Qin Q.-L."/>
            <person name="Zhang Y.-Z."/>
        </authorList>
    </citation>
    <scope>NUCLEOTIDE SEQUENCE [LARGE SCALE GENOMIC DNA]</scope>
    <source>
        <strain evidence="1 2">208</strain>
    </source>
</reference>
<dbReference type="EMBL" id="AQGV01000009">
    <property type="protein sequence ID" value="MBE0366437.1"/>
    <property type="molecule type" value="Genomic_DNA"/>
</dbReference>